<gene>
    <name evidence="5" type="ORF">H5410_041762</name>
</gene>
<organism evidence="5 6">
    <name type="scientific">Solanum commersonii</name>
    <name type="common">Commerson's wild potato</name>
    <name type="synonym">Commerson's nightshade</name>
    <dbReference type="NCBI Taxonomy" id="4109"/>
    <lineage>
        <taxon>Eukaryota</taxon>
        <taxon>Viridiplantae</taxon>
        <taxon>Streptophyta</taxon>
        <taxon>Embryophyta</taxon>
        <taxon>Tracheophyta</taxon>
        <taxon>Spermatophyta</taxon>
        <taxon>Magnoliopsida</taxon>
        <taxon>eudicotyledons</taxon>
        <taxon>Gunneridae</taxon>
        <taxon>Pentapetalae</taxon>
        <taxon>asterids</taxon>
        <taxon>lamiids</taxon>
        <taxon>Solanales</taxon>
        <taxon>Solanaceae</taxon>
        <taxon>Solanoideae</taxon>
        <taxon>Solaneae</taxon>
        <taxon>Solanum</taxon>
    </lineage>
</organism>
<evidence type="ECO:0008006" key="7">
    <source>
        <dbReference type="Google" id="ProtNLM"/>
    </source>
</evidence>
<keyword evidence="3" id="KW-0963">Cytoplasm</keyword>
<accession>A0A9J5XVN5</accession>
<dbReference type="EMBL" id="JACXVP010000008">
    <property type="protein sequence ID" value="KAG5591248.1"/>
    <property type="molecule type" value="Genomic_DNA"/>
</dbReference>
<dbReference type="Proteomes" id="UP000824120">
    <property type="component" value="Chromosome 8"/>
</dbReference>
<sequence length="271" mass="30313">MENNISKMFHALLLQNEREAYEVVVEDGKLVYKQSGMLLNTTEGSKWIFVLSTSRVLYVGKKKKGVFQHSSFLSGGATTAAGRLVVQDGILEAIWPYSGHYLPTEDNFKEFINFLEEHHVDLANVKKCAIDDDRLLSVSNKDMEKTLSQNCDADKAKDNGPVSDVLKITAHEENFTHTSKDKIEEPVFDLTKRLSCKWTSGVGPRIGCVRDYPMDLQSQALEAVNLSPRVNLSQPKNCYPIPSPRPSPKIRVSPRLAYMGLPSPRVSVTTL</sequence>
<evidence type="ECO:0000256" key="2">
    <source>
        <dbReference type="ARBA" id="ARBA00004496"/>
    </source>
</evidence>
<name>A0A9J5XVN5_SOLCO</name>
<evidence type="ECO:0000313" key="6">
    <source>
        <dbReference type="Proteomes" id="UP000824120"/>
    </source>
</evidence>
<protein>
    <recommendedName>
        <fullName evidence="7">Calmodulin binding protein</fullName>
    </recommendedName>
</protein>
<dbReference type="OrthoDB" id="7344096at2759"/>
<evidence type="ECO:0000256" key="1">
    <source>
        <dbReference type="ARBA" id="ARBA00004123"/>
    </source>
</evidence>
<reference evidence="5 6" key="1">
    <citation type="submission" date="2020-09" db="EMBL/GenBank/DDBJ databases">
        <title>De no assembly of potato wild relative species, Solanum commersonii.</title>
        <authorList>
            <person name="Cho K."/>
        </authorList>
    </citation>
    <scope>NUCLEOTIDE SEQUENCE [LARGE SCALE GENOMIC DNA]</scope>
    <source>
        <strain evidence="5">LZ3.2</strain>
        <tissue evidence="5">Leaf</tissue>
    </source>
</reference>
<dbReference type="InterPro" id="IPR044159">
    <property type="entry name" value="IQM"/>
</dbReference>
<evidence type="ECO:0000256" key="3">
    <source>
        <dbReference type="ARBA" id="ARBA00022490"/>
    </source>
</evidence>
<dbReference type="PANTHER" id="PTHR31250:SF68">
    <property type="entry name" value="IQ DOMAIN-CONTAINING PROTEIN IQM1-LIKE"/>
    <property type="match status" value="1"/>
</dbReference>
<keyword evidence="4" id="KW-0539">Nucleus</keyword>
<evidence type="ECO:0000313" key="5">
    <source>
        <dbReference type="EMBL" id="KAG5591248.1"/>
    </source>
</evidence>
<comment type="caution">
    <text evidence="5">The sequence shown here is derived from an EMBL/GenBank/DDBJ whole genome shotgun (WGS) entry which is preliminary data.</text>
</comment>
<dbReference type="GO" id="GO:0005737">
    <property type="term" value="C:cytoplasm"/>
    <property type="evidence" value="ECO:0007669"/>
    <property type="project" value="UniProtKB-SubCell"/>
</dbReference>
<proteinExistence type="predicted"/>
<dbReference type="AlphaFoldDB" id="A0A9J5XVN5"/>
<dbReference type="GO" id="GO:0005634">
    <property type="term" value="C:nucleus"/>
    <property type="evidence" value="ECO:0007669"/>
    <property type="project" value="UniProtKB-SubCell"/>
</dbReference>
<keyword evidence="6" id="KW-1185">Reference proteome</keyword>
<comment type="subcellular location">
    <subcellularLocation>
        <location evidence="2">Cytoplasm</location>
    </subcellularLocation>
    <subcellularLocation>
        <location evidence="1">Nucleus</location>
    </subcellularLocation>
</comment>
<evidence type="ECO:0000256" key="4">
    <source>
        <dbReference type="ARBA" id="ARBA00023242"/>
    </source>
</evidence>
<dbReference type="PANTHER" id="PTHR31250">
    <property type="entry name" value="IQ DOMAIN-CONTAINING PROTEIN IQM3"/>
    <property type="match status" value="1"/>
</dbReference>